<feature type="binding site" evidence="7">
    <location>
        <begin position="73"/>
        <end position="74"/>
    </location>
    <ligand>
        <name>substrate</name>
    </ligand>
</feature>
<dbReference type="Gene3D" id="3.40.50.1860">
    <property type="match status" value="2"/>
</dbReference>
<keyword evidence="6 7" id="KW-0961">Cell wall biogenesis/degradation</keyword>
<proteinExistence type="inferred from homology"/>
<evidence type="ECO:0000256" key="3">
    <source>
        <dbReference type="ARBA" id="ARBA00022960"/>
    </source>
</evidence>
<evidence type="ECO:0000256" key="6">
    <source>
        <dbReference type="ARBA" id="ARBA00023316"/>
    </source>
</evidence>
<dbReference type="EMBL" id="CP040710">
    <property type="protein sequence ID" value="QCW98931.1"/>
    <property type="molecule type" value="Genomic_DNA"/>
</dbReference>
<evidence type="ECO:0000256" key="1">
    <source>
        <dbReference type="ARBA" id="ARBA00001602"/>
    </source>
</evidence>
<dbReference type="OrthoDB" id="9801055at2"/>
<dbReference type="SUPFAM" id="SSF53681">
    <property type="entry name" value="Aspartate/glutamate racemase"/>
    <property type="match status" value="2"/>
</dbReference>
<dbReference type="InterPro" id="IPR001920">
    <property type="entry name" value="Asp/Glu_race"/>
</dbReference>
<dbReference type="InterPro" id="IPR018187">
    <property type="entry name" value="Asp/Glu_racemase_AS_1"/>
</dbReference>
<sequence length="260" mass="28420">MKEPIGIFDSGVGGTSIWKEIRTLLPFERTIYLADSKNAPYGAKSKQQILELSVKNTELLLEKGCKLIVVACNTATTNAIDYLRAHYEVPFIGIEPAIKPAALLSKSKTVGVLATKGTLSSSLFHSTSEIHAHGITIVEQEGKGLVPLIEAGKAGSEETKALLRSYLEPMLASGIDHLVLGCTHYPYLIPILKELLPERVQVIDSGEAVARQTKAVLLKNTLENTSQTKERSEFYTNADLTILSSFLENSTDIHCSYLDF</sequence>
<dbReference type="PANTHER" id="PTHR21198">
    <property type="entry name" value="GLUTAMATE RACEMASE"/>
    <property type="match status" value="1"/>
</dbReference>
<dbReference type="AlphaFoldDB" id="A0A5B7SLI3"/>
<dbReference type="InterPro" id="IPR004391">
    <property type="entry name" value="Glu_race"/>
</dbReference>
<protein>
    <recommendedName>
        <fullName evidence="2 7">Glutamate racemase</fullName>
        <ecNumber evidence="2 7">5.1.1.3</ecNumber>
    </recommendedName>
</protein>
<dbReference type="UniPathway" id="UPA00219"/>
<dbReference type="InterPro" id="IPR015942">
    <property type="entry name" value="Asp/Glu/hydantoin_racemase"/>
</dbReference>
<comment type="pathway">
    <text evidence="7">Cell wall biogenesis; peptidoglycan biosynthesis.</text>
</comment>
<feature type="active site" description="Proton donor/acceptor" evidence="7">
    <location>
        <position position="72"/>
    </location>
</feature>
<feature type="binding site" evidence="7">
    <location>
        <begin position="183"/>
        <end position="184"/>
    </location>
    <ligand>
        <name>substrate</name>
    </ligand>
</feature>
<dbReference type="GO" id="GO:0009252">
    <property type="term" value="P:peptidoglycan biosynthetic process"/>
    <property type="evidence" value="ECO:0007669"/>
    <property type="project" value="UniProtKB-UniRule"/>
</dbReference>
<evidence type="ECO:0000256" key="5">
    <source>
        <dbReference type="ARBA" id="ARBA00023235"/>
    </source>
</evidence>
<feature type="binding site" evidence="7">
    <location>
        <begin position="9"/>
        <end position="10"/>
    </location>
    <ligand>
        <name>substrate</name>
    </ligand>
</feature>
<dbReference type="FunFam" id="3.40.50.1860:FF:000001">
    <property type="entry name" value="Glutamate racemase"/>
    <property type="match status" value="1"/>
</dbReference>
<dbReference type="PANTHER" id="PTHR21198:SF3">
    <property type="entry name" value="GLUTAMATE RACEMASE"/>
    <property type="match status" value="1"/>
</dbReference>
<dbReference type="GO" id="GO:0071555">
    <property type="term" value="P:cell wall organization"/>
    <property type="evidence" value="ECO:0007669"/>
    <property type="project" value="UniProtKB-KW"/>
</dbReference>
<dbReference type="PROSITE" id="PS00924">
    <property type="entry name" value="ASP_GLU_RACEMASE_2"/>
    <property type="match status" value="1"/>
</dbReference>
<evidence type="ECO:0000256" key="4">
    <source>
        <dbReference type="ARBA" id="ARBA00022984"/>
    </source>
</evidence>
<dbReference type="NCBIfam" id="TIGR00067">
    <property type="entry name" value="glut_race"/>
    <property type="match status" value="1"/>
</dbReference>
<evidence type="ECO:0000256" key="2">
    <source>
        <dbReference type="ARBA" id="ARBA00013090"/>
    </source>
</evidence>
<feature type="active site" description="Proton donor/acceptor" evidence="7">
    <location>
        <position position="182"/>
    </location>
</feature>
<keyword evidence="4 7" id="KW-0573">Peptidoglycan synthesis</keyword>
<evidence type="ECO:0000313" key="8">
    <source>
        <dbReference type="EMBL" id="QCW98931.1"/>
    </source>
</evidence>
<comment type="catalytic activity">
    <reaction evidence="1 7">
        <text>L-glutamate = D-glutamate</text>
        <dbReference type="Rhea" id="RHEA:12813"/>
        <dbReference type="ChEBI" id="CHEBI:29985"/>
        <dbReference type="ChEBI" id="CHEBI:29986"/>
        <dbReference type="EC" id="5.1.1.3"/>
    </reaction>
</comment>
<name>A0A5B7SLI3_9FLAO</name>
<dbReference type="GO" id="GO:0008360">
    <property type="term" value="P:regulation of cell shape"/>
    <property type="evidence" value="ECO:0007669"/>
    <property type="project" value="UniProtKB-KW"/>
</dbReference>
<dbReference type="Proteomes" id="UP000310017">
    <property type="component" value="Chromosome"/>
</dbReference>
<accession>A0A5B7SLI3</accession>
<evidence type="ECO:0000256" key="7">
    <source>
        <dbReference type="HAMAP-Rule" id="MF_00258"/>
    </source>
</evidence>
<dbReference type="RefSeq" id="WP_138851286.1">
    <property type="nucleotide sequence ID" value="NZ_CP040710.1"/>
</dbReference>
<comment type="similarity">
    <text evidence="7">Belongs to the aspartate/glutamate racemases family.</text>
</comment>
<organism evidence="8 9">
    <name type="scientific">Aggregatimonas sangjinii</name>
    <dbReference type="NCBI Taxonomy" id="2583587"/>
    <lineage>
        <taxon>Bacteria</taxon>
        <taxon>Pseudomonadati</taxon>
        <taxon>Bacteroidota</taxon>
        <taxon>Flavobacteriia</taxon>
        <taxon>Flavobacteriales</taxon>
        <taxon>Flavobacteriaceae</taxon>
        <taxon>Aggregatimonas</taxon>
    </lineage>
</organism>
<keyword evidence="3 7" id="KW-0133">Cell shape</keyword>
<dbReference type="Pfam" id="PF01177">
    <property type="entry name" value="Asp_Glu_race"/>
    <property type="match status" value="1"/>
</dbReference>
<dbReference type="GO" id="GO:0008881">
    <property type="term" value="F:glutamate racemase activity"/>
    <property type="evidence" value="ECO:0007669"/>
    <property type="project" value="UniProtKB-UniRule"/>
</dbReference>
<dbReference type="EC" id="5.1.1.3" evidence="2 7"/>
<dbReference type="KEGG" id="asag:FGM00_01920"/>
<dbReference type="PROSITE" id="PS00923">
    <property type="entry name" value="ASP_GLU_RACEMASE_1"/>
    <property type="match status" value="1"/>
</dbReference>
<reference evidence="8 9" key="1">
    <citation type="submission" date="2019-05" db="EMBL/GenBank/DDBJ databases">
        <title>Genome sequencing of F202Z8.</title>
        <authorList>
            <person name="Kwon Y.M."/>
        </authorList>
    </citation>
    <scope>NUCLEOTIDE SEQUENCE [LARGE SCALE GENOMIC DNA]</scope>
    <source>
        <strain evidence="8 9">F202Z8</strain>
    </source>
</reference>
<dbReference type="HAMAP" id="MF_00258">
    <property type="entry name" value="Glu_racemase"/>
    <property type="match status" value="1"/>
</dbReference>
<keyword evidence="5 7" id="KW-0413">Isomerase</keyword>
<feature type="binding site" evidence="7">
    <location>
        <begin position="41"/>
        <end position="42"/>
    </location>
    <ligand>
        <name>substrate</name>
    </ligand>
</feature>
<comment type="function">
    <text evidence="7">Provides the (R)-glutamate required for cell wall biosynthesis.</text>
</comment>
<keyword evidence="9" id="KW-1185">Reference proteome</keyword>
<evidence type="ECO:0000313" key="9">
    <source>
        <dbReference type="Proteomes" id="UP000310017"/>
    </source>
</evidence>
<gene>
    <name evidence="7 8" type="primary">murI</name>
    <name evidence="8" type="ORF">FGM00_01920</name>
</gene>
<dbReference type="InterPro" id="IPR033134">
    <property type="entry name" value="Asp/Glu_racemase_AS_2"/>
</dbReference>